<dbReference type="PANTHER" id="PTHR43737">
    <property type="entry name" value="BLL7424 PROTEIN"/>
    <property type="match status" value="1"/>
</dbReference>
<comment type="caution">
    <text evidence="1">The sequence shown here is derived from an EMBL/GenBank/DDBJ whole genome shotgun (WGS) entry which is preliminary data.</text>
</comment>
<dbReference type="InterPro" id="IPR010869">
    <property type="entry name" value="DUF1501"/>
</dbReference>
<reference evidence="1 2" key="1">
    <citation type="submission" date="2019-01" db="EMBL/GenBank/DDBJ databases">
        <title>Sinorhodobacter populi sp. nov. isolated from the symptomatic bark tissue of Populus euramericana canker.</title>
        <authorList>
            <person name="Xu G."/>
        </authorList>
    </citation>
    <scope>NUCLEOTIDE SEQUENCE [LARGE SCALE GENOMIC DNA]</scope>
    <source>
        <strain evidence="1 2">CGMCC 1.12963</strain>
    </source>
</reference>
<dbReference type="PROSITE" id="PS51257">
    <property type="entry name" value="PROKAR_LIPOPROTEIN"/>
    <property type="match status" value="1"/>
</dbReference>
<reference evidence="2" key="2">
    <citation type="submission" date="2019-01" db="EMBL/GenBank/DDBJ databases">
        <title>Sinorhodobacter populi sp. nov. isolated from the symptomatic bark tissue of Populus euramericana canker.</title>
        <authorList>
            <person name="Li Y."/>
        </authorList>
    </citation>
    <scope>NUCLEOTIDE SEQUENCE [LARGE SCALE GENOMIC DNA]</scope>
    <source>
        <strain evidence="2">CGMCC 1.12963</strain>
    </source>
</reference>
<dbReference type="Proteomes" id="UP000288071">
    <property type="component" value="Unassembled WGS sequence"/>
</dbReference>
<keyword evidence="2" id="KW-1185">Reference proteome</keyword>
<dbReference type="PANTHER" id="PTHR43737:SF1">
    <property type="entry name" value="DUF1501 DOMAIN-CONTAINING PROTEIN"/>
    <property type="match status" value="1"/>
</dbReference>
<dbReference type="EMBL" id="SAVA01000006">
    <property type="protein sequence ID" value="RWR51599.1"/>
    <property type="molecule type" value="Genomic_DNA"/>
</dbReference>
<accession>A0A3S3LLW3</accession>
<evidence type="ECO:0000313" key="1">
    <source>
        <dbReference type="EMBL" id="RWR51599.1"/>
    </source>
</evidence>
<organism evidence="1 2">
    <name type="scientific">Paenirhodobacter huangdaonensis</name>
    <dbReference type="NCBI Taxonomy" id="2501515"/>
    <lineage>
        <taxon>Bacteria</taxon>
        <taxon>Pseudomonadati</taxon>
        <taxon>Pseudomonadota</taxon>
        <taxon>Alphaproteobacteria</taxon>
        <taxon>Rhodobacterales</taxon>
        <taxon>Rhodobacter group</taxon>
        <taxon>Paenirhodobacter</taxon>
    </lineage>
</organism>
<gene>
    <name evidence="1" type="ORF">EOW66_11490</name>
</gene>
<protein>
    <submittedName>
        <fullName evidence="1">DUF1501 domain-containing protein</fullName>
    </submittedName>
</protein>
<dbReference type="PROSITE" id="PS51318">
    <property type="entry name" value="TAT"/>
    <property type="match status" value="1"/>
</dbReference>
<dbReference type="AlphaFoldDB" id="A0A3S3LLW3"/>
<dbReference type="InterPro" id="IPR006311">
    <property type="entry name" value="TAT_signal"/>
</dbReference>
<name>A0A3S3LLW3_9RHOB</name>
<dbReference type="RefSeq" id="WP_128156493.1">
    <property type="nucleotide sequence ID" value="NZ_JBHSOM010000026.1"/>
</dbReference>
<sequence>MLSRRFFLQGAAIAGCSVAAHPFMSSVTLAAVPGEQRLVVIILRGAMDGLDIVQPYGDPLLAQLRPDFPVGPDKGATDLDGFFALHPAMVELMPLWKTGELGFAHAVSTPYRDKRSHFDGQDMLEAGTGMDVPLSMVRDGWLNRLLQQMPGARAETAYSVGDDELKILSGTAAALSWAPDASLILSSQGRTLLDMIYHDDPLFRQAASEAMQITDGGDNAEDGTTDPDSPDLMAEPMMAAPADGMAAPGAAGAPAPLKGAVGAAASLADFAASRLRGETRIAAFSLNGWDTHRGQEAAIRGPATQLAAMVTTLRQQLGPVWDKTLVLGMTEFGRTARQNGTKGTDHGTGGAMLMAGGALKGRKVYGKWPGLADADLYAGRDLMPTADIRAYAGWALRGMYGVPVDVLEKSIFPGLDLGADPRFLA</sequence>
<evidence type="ECO:0000313" key="2">
    <source>
        <dbReference type="Proteomes" id="UP000288071"/>
    </source>
</evidence>
<proteinExistence type="predicted"/>
<dbReference type="Pfam" id="PF07394">
    <property type="entry name" value="DUF1501"/>
    <property type="match status" value="1"/>
</dbReference>